<dbReference type="EMBL" id="OM869532">
    <property type="protein sequence ID" value="UPW41014.1"/>
    <property type="molecule type" value="Genomic_DNA"/>
</dbReference>
<organism evidence="1">
    <name type="scientific">Sigmofec virus UA08Rod_5746</name>
    <dbReference type="NCBI Taxonomy" id="2929439"/>
    <lineage>
        <taxon>Viruses</taxon>
        <taxon>Monodnaviria</taxon>
        <taxon>Sangervirae</taxon>
        <taxon>Phixviricota</taxon>
        <taxon>Malgrandaviricetes</taxon>
        <taxon>Petitvirales</taxon>
        <taxon>Microviridae</taxon>
    </lineage>
</organism>
<proteinExistence type="predicted"/>
<protein>
    <submittedName>
        <fullName evidence="1">Uncharacterized protein</fullName>
    </submittedName>
</protein>
<reference evidence="1" key="1">
    <citation type="submission" date="2022-02" db="EMBL/GenBank/DDBJ databases">
        <title>Towards deciphering the DNA virus diversity associated with rodent species in the families Cricetidae and Heteromyidae.</title>
        <authorList>
            <person name="Lund M."/>
            <person name="Larsen B.B."/>
            <person name="Gryseels S."/>
            <person name="Kraberger S."/>
            <person name="Rowsey D.M."/>
            <person name="Steger L."/>
            <person name="Yule K.M."/>
            <person name="Upham N.S."/>
            <person name="Worobey M."/>
            <person name="Van Doorslaer K."/>
            <person name="Varsani A."/>
        </authorList>
    </citation>
    <scope>NUCLEOTIDE SEQUENCE</scope>
    <source>
        <strain evidence="1">UA08Rod_5746</strain>
    </source>
</reference>
<name>A0A976N0J1_9VIRU</name>
<evidence type="ECO:0000313" key="1">
    <source>
        <dbReference type="EMBL" id="UPW41014.1"/>
    </source>
</evidence>
<accession>A0A976N0J1</accession>
<sequence>MLYIVSIERKNIMSVLDKVAILKNILTMADKVIGIVLHCVEYILSQKEV</sequence>